<evidence type="ECO:0000256" key="2">
    <source>
        <dbReference type="ARBA" id="ARBA00022898"/>
    </source>
</evidence>
<evidence type="ECO:0000313" key="4">
    <source>
        <dbReference type="EMBL" id="SUA45469.1"/>
    </source>
</evidence>
<gene>
    <name evidence="4" type="primary">speA_2</name>
    <name evidence="4" type="ORF">NCTC13184_03992</name>
</gene>
<evidence type="ECO:0000259" key="3">
    <source>
        <dbReference type="Pfam" id="PF01276"/>
    </source>
</evidence>
<proteinExistence type="predicted"/>
<organism evidence="4 5">
    <name type="scientific">Nocardia africana</name>
    <dbReference type="NCBI Taxonomy" id="134964"/>
    <lineage>
        <taxon>Bacteria</taxon>
        <taxon>Bacillati</taxon>
        <taxon>Actinomycetota</taxon>
        <taxon>Actinomycetes</taxon>
        <taxon>Mycobacteriales</taxon>
        <taxon>Nocardiaceae</taxon>
        <taxon>Nocardia</taxon>
    </lineage>
</organism>
<dbReference type="EC" id="4.1.1.19" evidence="4"/>
<evidence type="ECO:0000313" key="5">
    <source>
        <dbReference type="Proteomes" id="UP000255082"/>
    </source>
</evidence>
<accession>A0A378WWB6</accession>
<reference evidence="4 5" key="1">
    <citation type="submission" date="2018-06" db="EMBL/GenBank/DDBJ databases">
        <authorList>
            <consortium name="Pathogen Informatics"/>
            <person name="Doyle S."/>
        </authorList>
    </citation>
    <scope>NUCLEOTIDE SEQUENCE [LARGE SCALE GENOMIC DNA]</scope>
    <source>
        <strain evidence="4 5">NCTC13184</strain>
    </source>
</reference>
<dbReference type="InterPro" id="IPR000310">
    <property type="entry name" value="Orn/Lys/Arg_deCO2ase_major_dom"/>
</dbReference>
<dbReference type="EMBL" id="UGRU01000001">
    <property type="protein sequence ID" value="SUA45469.1"/>
    <property type="molecule type" value="Genomic_DNA"/>
</dbReference>
<dbReference type="InterPro" id="IPR015424">
    <property type="entry name" value="PyrdxlP-dep_Trfase"/>
</dbReference>
<keyword evidence="4" id="KW-0456">Lyase</keyword>
<evidence type="ECO:0000256" key="1">
    <source>
        <dbReference type="ARBA" id="ARBA00001933"/>
    </source>
</evidence>
<comment type="cofactor">
    <cofactor evidence="1">
        <name>pyridoxal 5'-phosphate</name>
        <dbReference type="ChEBI" id="CHEBI:597326"/>
    </cofactor>
</comment>
<dbReference type="AlphaFoldDB" id="A0A378WWB6"/>
<dbReference type="Gene3D" id="3.40.640.10">
    <property type="entry name" value="Type I PLP-dependent aspartate aminotransferase-like (Major domain)"/>
    <property type="match status" value="1"/>
</dbReference>
<keyword evidence="2" id="KW-0663">Pyridoxal phosphate</keyword>
<sequence length="248" mass="26341">MDHSRAPVLDALAEYRQLGRYGFTPPGHRQGAGADPRVREVLGGALASDILAAPGLDDRLSRGGYLSEAEDLMADAVGADAAFFSTCGSSLSVKAAMLAVAGGADGGLILGRDSHKSIVAGLVFSGVLPRWVPPRWDAQRHLSHPPSPEQVEQAWQKYPDAAGALIVSPSPYGTCADICAIAEVCHRRGKPLIIDEAWARICRSTPICPPGRWMPAPMSAWSACTRWAPDSNRARSSTSRAIWSTSTN</sequence>
<name>A0A378WWB6_9NOCA</name>
<dbReference type="Pfam" id="PF01276">
    <property type="entry name" value="OKR_DC_1"/>
    <property type="match status" value="1"/>
</dbReference>
<dbReference type="InterPro" id="IPR015421">
    <property type="entry name" value="PyrdxlP-dep_Trfase_major"/>
</dbReference>
<dbReference type="PANTHER" id="PTHR43277:SF4">
    <property type="entry name" value="ARGININE DECARBOXYLASE"/>
    <property type="match status" value="1"/>
</dbReference>
<protein>
    <submittedName>
        <fullName evidence="4">Arginine decarboxylase</fullName>
        <ecNumber evidence="4">4.1.1.19</ecNumber>
    </submittedName>
</protein>
<dbReference type="Proteomes" id="UP000255082">
    <property type="component" value="Unassembled WGS sequence"/>
</dbReference>
<dbReference type="InterPro" id="IPR052357">
    <property type="entry name" value="Orn_Lys_Arg_decarboxylase-I"/>
</dbReference>
<feature type="domain" description="Orn/Lys/Arg decarboxylases family 1 pyridoxal-P attachment site" evidence="3">
    <location>
        <begin position="7"/>
        <end position="206"/>
    </location>
</feature>
<dbReference type="PANTHER" id="PTHR43277">
    <property type="entry name" value="ARGININE DECARBOXYLASE"/>
    <property type="match status" value="1"/>
</dbReference>
<dbReference type="GO" id="GO:0008792">
    <property type="term" value="F:arginine decarboxylase activity"/>
    <property type="evidence" value="ECO:0007669"/>
    <property type="project" value="UniProtKB-EC"/>
</dbReference>
<dbReference type="SUPFAM" id="SSF53383">
    <property type="entry name" value="PLP-dependent transferases"/>
    <property type="match status" value="1"/>
</dbReference>